<sequence>MIFRVCVQMAANPYDPITTTDISQLADDDWGLSLPPLRYKNYSNSRLKYICNELRQHSKCVIVTLCTVCLIILVSVIIAVAASGKEGRHPTGKEPLWANKQTGLVFYPVPEDGTIVIAYKEGELKSINKLLQSLDNSTNDYKSTNQLKEIFIKCNATNQPYNRTCHVSTVDFGDRCTKQNKYGYDFPQPCVFIQLNLPENRVIAPLDENSPLWKKASTSIKDLLKDPAHIPVTCTGSTPEDEEILNESPTLDRNKERISYFPKEGLASYVYRNRSMELPFVKPAMMVQFTSLTTGHLVHVTCTGWGQLYDFNHNIVDHELLTTEFAIYIK</sequence>
<dbReference type="PANTHER" id="PTHR11523:SF28">
    <property type="entry name" value="NA_K-ATPASE BETA SUBUNIT ISOFORM 4-RELATED"/>
    <property type="match status" value="1"/>
</dbReference>
<name>A0AAD8ASV2_BIOPF</name>
<keyword evidence="4" id="KW-0735">Signal-anchor</keyword>
<dbReference type="Proteomes" id="UP001233172">
    <property type="component" value="Unassembled WGS sequence"/>
</dbReference>
<organism evidence="8 9">
    <name type="scientific">Biomphalaria pfeifferi</name>
    <name type="common">Bloodfluke planorb</name>
    <name type="synonym">Freshwater snail</name>
    <dbReference type="NCBI Taxonomy" id="112525"/>
    <lineage>
        <taxon>Eukaryota</taxon>
        <taxon>Metazoa</taxon>
        <taxon>Spiralia</taxon>
        <taxon>Lophotrochozoa</taxon>
        <taxon>Mollusca</taxon>
        <taxon>Gastropoda</taxon>
        <taxon>Heterobranchia</taxon>
        <taxon>Euthyneura</taxon>
        <taxon>Panpulmonata</taxon>
        <taxon>Hygrophila</taxon>
        <taxon>Lymnaeoidea</taxon>
        <taxon>Planorbidae</taxon>
        <taxon>Biomphalaria</taxon>
    </lineage>
</organism>
<dbReference type="GO" id="GO:0001671">
    <property type="term" value="F:ATPase activator activity"/>
    <property type="evidence" value="ECO:0007669"/>
    <property type="project" value="TreeGrafter"/>
</dbReference>
<evidence type="ECO:0000256" key="1">
    <source>
        <dbReference type="ARBA" id="ARBA00004606"/>
    </source>
</evidence>
<keyword evidence="3 7" id="KW-0812">Transmembrane</keyword>
<proteinExistence type="inferred from homology"/>
<evidence type="ECO:0000256" key="5">
    <source>
        <dbReference type="ARBA" id="ARBA00022989"/>
    </source>
</evidence>
<keyword evidence="6 7" id="KW-0472">Membrane</keyword>
<dbReference type="Gene3D" id="2.60.40.1660">
    <property type="entry name" value="Na, k-atpase alpha subunit"/>
    <property type="match status" value="1"/>
</dbReference>
<evidence type="ECO:0000256" key="7">
    <source>
        <dbReference type="SAM" id="Phobius"/>
    </source>
</evidence>
<evidence type="ECO:0000256" key="3">
    <source>
        <dbReference type="ARBA" id="ARBA00022692"/>
    </source>
</evidence>
<dbReference type="InterPro" id="IPR000402">
    <property type="entry name" value="Na/K_ATPase_sub_beta"/>
</dbReference>
<reference evidence="8" key="2">
    <citation type="submission" date="2023-04" db="EMBL/GenBank/DDBJ databases">
        <authorList>
            <person name="Bu L."/>
            <person name="Lu L."/>
            <person name="Laidemitt M.R."/>
            <person name="Zhang S.M."/>
            <person name="Mutuku M."/>
            <person name="Mkoji G."/>
            <person name="Steinauer M."/>
            <person name="Loker E.S."/>
        </authorList>
    </citation>
    <scope>NUCLEOTIDE SEQUENCE</scope>
    <source>
        <strain evidence="8">KasaAsao</strain>
        <tissue evidence="8">Whole Snail</tissue>
    </source>
</reference>
<evidence type="ECO:0000313" key="9">
    <source>
        <dbReference type="Proteomes" id="UP001233172"/>
    </source>
</evidence>
<dbReference type="GO" id="GO:1990573">
    <property type="term" value="P:potassium ion import across plasma membrane"/>
    <property type="evidence" value="ECO:0007669"/>
    <property type="project" value="TreeGrafter"/>
</dbReference>
<feature type="transmembrane region" description="Helical" evidence="7">
    <location>
        <begin position="60"/>
        <end position="82"/>
    </location>
</feature>
<evidence type="ECO:0000256" key="6">
    <source>
        <dbReference type="ARBA" id="ARBA00023136"/>
    </source>
</evidence>
<accession>A0AAD8ASV2</accession>
<dbReference type="PANTHER" id="PTHR11523">
    <property type="entry name" value="SODIUM/POTASSIUM-DEPENDENT ATPASE BETA SUBUNIT"/>
    <property type="match status" value="1"/>
</dbReference>
<comment type="subcellular location">
    <subcellularLocation>
        <location evidence="1">Membrane</location>
        <topology evidence="1">Single-pass type II membrane protein</topology>
    </subcellularLocation>
</comment>
<dbReference type="Pfam" id="PF00287">
    <property type="entry name" value="Na_K-ATPase"/>
    <property type="match status" value="1"/>
</dbReference>
<gene>
    <name evidence="8" type="ORF">Bpfe_028761</name>
</gene>
<comment type="similarity">
    <text evidence="2">Belongs to the X(+)/potassium ATPases subunit beta family.</text>
</comment>
<keyword evidence="5 7" id="KW-1133">Transmembrane helix</keyword>
<evidence type="ECO:0000256" key="2">
    <source>
        <dbReference type="ARBA" id="ARBA00005876"/>
    </source>
</evidence>
<protein>
    <submittedName>
        <fullName evidence="8">Sodium/potassium-transporting ATPase subunit beta</fullName>
    </submittedName>
</protein>
<dbReference type="AlphaFoldDB" id="A0AAD8ASV2"/>
<dbReference type="GO" id="GO:0030007">
    <property type="term" value="P:intracellular potassium ion homeostasis"/>
    <property type="evidence" value="ECO:0007669"/>
    <property type="project" value="TreeGrafter"/>
</dbReference>
<evidence type="ECO:0000256" key="4">
    <source>
        <dbReference type="ARBA" id="ARBA00022968"/>
    </source>
</evidence>
<dbReference type="GO" id="GO:0005890">
    <property type="term" value="C:sodium:potassium-exchanging ATPase complex"/>
    <property type="evidence" value="ECO:0007669"/>
    <property type="project" value="InterPro"/>
</dbReference>
<evidence type="ECO:0000313" key="8">
    <source>
        <dbReference type="EMBL" id="KAK0041819.1"/>
    </source>
</evidence>
<dbReference type="GO" id="GO:0036376">
    <property type="term" value="P:sodium ion export across plasma membrane"/>
    <property type="evidence" value="ECO:0007669"/>
    <property type="project" value="TreeGrafter"/>
</dbReference>
<keyword evidence="9" id="KW-1185">Reference proteome</keyword>
<dbReference type="GO" id="GO:0006883">
    <property type="term" value="P:intracellular sodium ion homeostasis"/>
    <property type="evidence" value="ECO:0007669"/>
    <property type="project" value="TreeGrafter"/>
</dbReference>
<dbReference type="InterPro" id="IPR038702">
    <property type="entry name" value="Na/K_ATPase_sub_beta_sf"/>
</dbReference>
<reference evidence="8" key="1">
    <citation type="journal article" date="2023" name="PLoS Negl. Trop. Dis.">
        <title>A genome sequence for Biomphalaria pfeifferi, the major vector snail for the human-infecting parasite Schistosoma mansoni.</title>
        <authorList>
            <person name="Bu L."/>
            <person name="Lu L."/>
            <person name="Laidemitt M.R."/>
            <person name="Zhang S.M."/>
            <person name="Mutuku M."/>
            <person name="Mkoji G."/>
            <person name="Steinauer M."/>
            <person name="Loker E.S."/>
        </authorList>
    </citation>
    <scope>NUCLEOTIDE SEQUENCE</scope>
    <source>
        <strain evidence="8">KasaAsao</strain>
    </source>
</reference>
<dbReference type="EMBL" id="JASAOG010000260">
    <property type="protein sequence ID" value="KAK0041819.1"/>
    <property type="molecule type" value="Genomic_DNA"/>
</dbReference>
<comment type="caution">
    <text evidence="8">The sequence shown here is derived from an EMBL/GenBank/DDBJ whole genome shotgun (WGS) entry which is preliminary data.</text>
</comment>